<sequence>MENELYTIIEDLGKNIHVVPNCRIVPARYFDGGAEKCFFKYDDDLMVFIPNGTVLYERDFKDNPVYVLCSSVNPEDADLYKSDDVVTIKGEEYYKTSPMSDNCECVPALSDEEADFLFNQDFCDGAKVLARDVTKERAMTYK</sequence>
<proteinExistence type="predicted"/>
<reference evidence="1" key="1">
    <citation type="journal article" date="2021" name="Proc. Natl. Acad. Sci. U.S.A.">
        <title>A Catalog of Tens of Thousands of Viruses from Human Metagenomes Reveals Hidden Associations with Chronic Diseases.</title>
        <authorList>
            <person name="Tisza M.J."/>
            <person name="Buck C.B."/>
        </authorList>
    </citation>
    <scope>NUCLEOTIDE SEQUENCE</scope>
    <source>
        <strain evidence="1">CtZro7</strain>
    </source>
</reference>
<organism evidence="1">
    <name type="scientific">Siphoviridae sp. ctZro7</name>
    <dbReference type="NCBI Taxonomy" id="2825561"/>
    <lineage>
        <taxon>Viruses</taxon>
        <taxon>Duplodnaviria</taxon>
        <taxon>Heunggongvirae</taxon>
        <taxon>Uroviricota</taxon>
        <taxon>Caudoviricetes</taxon>
    </lineage>
</organism>
<protein>
    <submittedName>
        <fullName evidence="1">Uncharacterized protein</fullName>
    </submittedName>
</protein>
<evidence type="ECO:0000313" key="1">
    <source>
        <dbReference type="EMBL" id="DAE09179.1"/>
    </source>
</evidence>
<accession>A0A8S5PRP7</accession>
<dbReference type="EMBL" id="BK015483">
    <property type="protein sequence ID" value="DAE09179.1"/>
    <property type="molecule type" value="Genomic_DNA"/>
</dbReference>
<name>A0A8S5PRP7_9CAUD</name>